<dbReference type="EMBL" id="KZ851927">
    <property type="protein sequence ID" value="RDH17903.1"/>
    <property type="molecule type" value="Genomic_DNA"/>
</dbReference>
<gene>
    <name evidence="1" type="ORF">M747DRAFT_343859</name>
</gene>
<dbReference type="Gene3D" id="2.60.120.330">
    <property type="entry name" value="B-lactam Antibiotic, Isopenicillin N Synthase, Chain"/>
    <property type="match status" value="1"/>
</dbReference>
<dbReference type="InterPro" id="IPR027443">
    <property type="entry name" value="IPNS-like_sf"/>
</dbReference>
<sequence length="134" mass="14709">MNFIFGPLSLDSANGEGERDRELGVCSSETGVCELINVGVSLMKWTGDVLHSAFHRVVTAPGEQANVARQSVALLTHPHRTGTMHRLKESAVIPLLREGEVNDDRSVSDWMIWKITKGELRVQTAEEKQVAVTG</sequence>
<dbReference type="SUPFAM" id="SSF51197">
    <property type="entry name" value="Clavaminate synthase-like"/>
    <property type="match status" value="1"/>
</dbReference>
<name>A0A370BQR4_ASPNG</name>
<proteinExistence type="predicted"/>
<accession>A0A370BQR4</accession>
<dbReference type="AlphaFoldDB" id="A0A370BQR4"/>
<evidence type="ECO:0000313" key="2">
    <source>
        <dbReference type="Proteomes" id="UP000253845"/>
    </source>
</evidence>
<organism evidence="1 2">
    <name type="scientific">Aspergillus niger ATCC 13496</name>
    <dbReference type="NCBI Taxonomy" id="1353008"/>
    <lineage>
        <taxon>Eukaryota</taxon>
        <taxon>Fungi</taxon>
        <taxon>Dikarya</taxon>
        <taxon>Ascomycota</taxon>
        <taxon>Pezizomycotina</taxon>
        <taxon>Eurotiomycetes</taxon>
        <taxon>Eurotiomycetidae</taxon>
        <taxon>Eurotiales</taxon>
        <taxon>Aspergillaceae</taxon>
        <taxon>Aspergillus</taxon>
        <taxon>Aspergillus subgen. Circumdati</taxon>
    </lineage>
</organism>
<reference evidence="1 2" key="1">
    <citation type="submission" date="2018-07" db="EMBL/GenBank/DDBJ databases">
        <title>Section-level genome sequencing of Aspergillus section Nigri to investigate inter- and intra-species variation.</title>
        <authorList>
            <consortium name="DOE Joint Genome Institute"/>
            <person name="Vesth T.C."/>
            <person name="Nybo J.L."/>
            <person name="Theobald S."/>
            <person name="Frisvad J.C."/>
            <person name="Larsen T.O."/>
            <person name="Nielsen K.F."/>
            <person name="Hoof J.B."/>
            <person name="Brandl J."/>
            <person name="Salamov A."/>
            <person name="Riley R."/>
            <person name="Gladden J.M."/>
            <person name="Phatale P."/>
            <person name="Nielsen M.T."/>
            <person name="Lyhne E.K."/>
            <person name="Kogle M.E."/>
            <person name="Strasser K."/>
            <person name="McDonnell E."/>
            <person name="Barry K."/>
            <person name="Clum A."/>
            <person name="Chen C."/>
            <person name="Nolan M."/>
            <person name="Sandor L."/>
            <person name="Kuo A."/>
            <person name="Lipzen A."/>
            <person name="Hainaut M."/>
            <person name="Drula E."/>
            <person name="Tsang A."/>
            <person name="Magnuson J.K."/>
            <person name="Henrissat B."/>
            <person name="Wiebenga A."/>
            <person name="Simmons B.A."/>
            <person name="Makela M.R."/>
            <person name="De vries R.P."/>
            <person name="Grigoriev I.V."/>
            <person name="Mortensen U.H."/>
            <person name="Baker S.E."/>
            <person name="Andersen M.R."/>
        </authorList>
    </citation>
    <scope>NUCLEOTIDE SEQUENCE [LARGE SCALE GENOMIC DNA]</scope>
    <source>
        <strain evidence="1 2">ATCC 13496</strain>
    </source>
</reference>
<protein>
    <recommendedName>
        <fullName evidence="3">Isopenicillin N synthase-like Fe(2+) 2OG dioxygenase domain-containing protein</fullName>
    </recommendedName>
</protein>
<dbReference type="VEuPathDB" id="FungiDB:M747DRAFT_343859"/>
<evidence type="ECO:0000313" key="1">
    <source>
        <dbReference type="EMBL" id="RDH17903.1"/>
    </source>
</evidence>
<dbReference type="Proteomes" id="UP000253845">
    <property type="component" value="Unassembled WGS sequence"/>
</dbReference>
<evidence type="ECO:0008006" key="3">
    <source>
        <dbReference type="Google" id="ProtNLM"/>
    </source>
</evidence>